<gene>
    <name evidence="6" type="ORF">BLI708_02235</name>
    <name evidence="5" type="ORF">Tam1G_0692</name>
</gene>
<dbReference type="PANTHER" id="PTHR30349:SF64">
    <property type="entry name" value="PROPHAGE INTEGRASE INTD-RELATED"/>
    <property type="match status" value="1"/>
</dbReference>
<dbReference type="EMBL" id="CP071591">
    <property type="protein sequence ID" value="QSY58160.1"/>
    <property type="molecule type" value="Genomic_DNA"/>
</dbReference>
<sequence length="361" mass="40926">MPGPYAYQTREGEKRYYVKYRLPNHKQKTKRGFKRKKDAQDYLARVTIDLNDGSYIDPRSGLVRVESLAATFLAGKKGTVKPKYYADLESTWENHVKLRWGGRGIGTIRRSEIQSWVSALSEERSASVVQRAHTVIKGILEMAVSDGLLRESPCKDIELPKKIRKQRTYLTEKQVLDLADASEDYSTLILVLGFCGLRMGEARGLRVHCIDFANGRLNVEKSVTRVQREYVESEPKTWERRSVPVPSYVMDKLREQCEGKKAEDLVFVGRWHGRYLGEYRKGAYGWYARALASSGVPELTLHDLRHTAASIAIHSGANVKAIQRMLGHKTAAMTLDTYADLFDSDLDVVAERVNELILNAA</sequence>
<feature type="domain" description="Tyr recombinase" evidence="4">
    <location>
        <begin position="165"/>
        <end position="351"/>
    </location>
</feature>
<reference evidence="5 7" key="1">
    <citation type="submission" date="2017-07" db="EMBL/GenBank/DDBJ databases">
        <title>Bifidobacterium novel species.</title>
        <authorList>
            <person name="Lugli G.A."/>
            <person name="Milani C."/>
            <person name="Duranti S."/>
            <person name="Mangifesta M."/>
        </authorList>
    </citation>
    <scope>NUCLEOTIDE SEQUENCE [LARGE SCALE GENOMIC DNA]</scope>
    <source>
        <strain evidence="5 7">45</strain>
    </source>
</reference>
<dbReference type="Pfam" id="PF22022">
    <property type="entry name" value="Phage_int_M"/>
    <property type="match status" value="1"/>
</dbReference>
<dbReference type="AlphaFoldDB" id="A0A2N5ITI8"/>
<keyword evidence="2" id="KW-0238">DNA-binding</keyword>
<dbReference type="Pfam" id="PF14657">
    <property type="entry name" value="Arm-DNA-bind_4"/>
    <property type="match status" value="1"/>
</dbReference>
<dbReference type="InterPro" id="IPR002104">
    <property type="entry name" value="Integrase_catalytic"/>
</dbReference>
<dbReference type="EMBL" id="NMWV01000008">
    <property type="protein sequence ID" value="PLS25282.1"/>
    <property type="molecule type" value="Genomic_DNA"/>
</dbReference>
<dbReference type="InterPro" id="IPR053876">
    <property type="entry name" value="Phage_int_M"/>
</dbReference>
<name>A0A2N5ITI8_9BIFI</name>
<evidence type="ECO:0000313" key="6">
    <source>
        <dbReference type="EMBL" id="QSY58160.1"/>
    </source>
</evidence>
<accession>A0A2N5ITI8</accession>
<dbReference type="PANTHER" id="PTHR30349">
    <property type="entry name" value="PHAGE INTEGRASE-RELATED"/>
    <property type="match status" value="1"/>
</dbReference>
<dbReference type="Pfam" id="PF00589">
    <property type="entry name" value="Phage_integrase"/>
    <property type="match status" value="1"/>
</dbReference>
<dbReference type="GO" id="GO:0006310">
    <property type="term" value="P:DNA recombination"/>
    <property type="evidence" value="ECO:0007669"/>
    <property type="project" value="UniProtKB-KW"/>
</dbReference>
<dbReference type="InterPro" id="IPR011010">
    <property type="entry name" value="DNA_brk_join_enz"/>
</dbReference>
<dbReference type="PROSITE" id="PS51898">
    <property type="entry name" value="TYR_RECOMBINASE"/>
    <property type="match status" value="1"/>
</dbReference>
<evidence type="ECO:0000259" key="4">
    <source>
        <dbReference type="PROSITE" id="PS51898"/>
    </source>
</evidence>
<proteinExistence type="inferred from homology"/>
<keyword evidence="8" id="KW-1185">Reference proteome</keyword>
<evidence type="ECO:0000313" key="7">
    <source>
        <dbReference type="Proteomes" id="UP000234855"/>
    </source>
</evidence>
<dbReference type="Gene3D" id="1.10.150.130">
    <property type="match status" value="1"/>
</dbReference>
<evidence type="ECO:0000256" key="1">
    <source>
        <dbReference type="ARBA" id="ARBA00008857"/>
    </source>
</evidence>
<comment type="similarity">
    <text evidence="1">Belongs to the 'phage' integrase family.</text>
</comment>
<keyword evidence="3" id="KW-0233">DNA recombination</keyword>
<dbReference type="InterPro" id="IPR028259">
    <property type="entry name" value="AP2-like_int_N"/>
</dbReference>
<dbReference type="Proteomes" id="UP000663067">
    <property type="component" value="Chromosome"/>
</dbReference>
<evidence type="ECO:0000256" key="2">
    <source>
        <dbReference type="ARBA" id="ARBA00023125"/>
    </source>
</evidence>
<dbReference type="InterPro" id="IPR013762">
    <property type="entry name" value="Integrase-like_cat_sf"/>
</dbReference>
<evidence type="ECO:0000256" key="3">
    <source>
        <dbReference type="ARBA" id="ARBA00023172"/>
    </source>
</evidence>
<dbReference type="InterPro" id="IPR010998">
    <property type="entry name" value="Integrase_recombinase_N"/>
</dbReference>
<dbReference type="RefSeq" id="WP_101625477.1">
    <property type="nucleotide sequence ID" value="NZ_CP071591.1"/>
</dbReference>
<dbReference type="InterPro" id="IPR050090">
    <property type="entry name" value="Tyrosine_recombinase_XerCD"/>
</dbReference>
<dbReference type="CDD" id="cd01189">
    <property type="entry name" value="INT_ICEBs1_C_like"/>
    <property type="match status" value="1"/>
</dbReference>
<dbReference type="Gene3D" id="1.10.443.10">
    <property type="entry name" value="Intergrase catalytic core"/>
    <property type="match status" value="1"/>
</dbReference>
<dbReference type="GO" id="GO:0015074">
    <property type="term" value="P:DNA integration"/>
    <property type="evidence" value="ECO:0007669"/>
    <property type="project" value="InterPro"/>
</dbReference>
<evidence type="ECO:0000313" key="5">
    <source>
        <dbReference type="EMBL" id="PLS25282.1"/>
    </source>
</evidence>
<dbReference type="SUPFAM" id="SSF56349">
    <property type="entry name" value="DNA breaking-rejoining enzymes"/>
    <property type="match status" value="1"/>
</dbReference>
<dbReference type="Proteomes" id="UP000234855">
    <property type="component" value="Unassembled WGS sequence"/>
</dbReference>
<evidence type="ECO:0000313" key="8">
    <source>
        <dbReference type="Proteomes" id="UP000663067"/>
    </source>
</evidence>
<dbReference type="GO" id="GO:0003677">
    <property type="term" value="F:DNA binding"/>
    <property type="evidence" value="ECO:0007669"/>
    <property type="project" value="UniProtKB-KW"/>
</dbReference>
<reference evidence="6 8" key="2">
    <citation type="submission" date="2021-03" db="EMBL/GenBank/DDBJ databases">
        <title>Genome sequencing of Bifidobacterium imperatoris JCM 32708.</title>
        <authorList>
            <person name="Kim J."/>
        </authorList>
    </citation>
    <scope>NUCLEOTIDE SEQUENCE [LARGE SCALE GENOMIC DNA]</scope>
    <source>
        <strain evidence="6 8">JCM 32708</strain>
    </source>
</reference>
<protein>
    <submittedName>
        <fullName evidence="5 6">Integrase</fullName>
    </submittedName>
</protein>
<organism evidence="5 7">
    <name type="scientific">Bifidobacterium imperatoris</name>
    <dbReference type="NCBI Taxonomy" id="2020965"/>
    <lineage>
        <taxon>Bacteria</taxon>
        <taxon>Bacillati</taxon>
        <taxon>Actinomycetota</taxon>
        <taxon>Actinomycetes</taxon>
        <taxon>Bifidobacteriales</taxon>
        <taxon>Bifidobacteriaceae</taxon>
        <taxon>Bifidobacterium</taxon>
    </lineage>
</organism>